<keyword evidence="1" id="KW-0472">Membrane</keyword>
<dbReference type="Proteomes" id="UP000253752">
    <property type="component" value="Unassembled WGS sequence"/>
</dbReference>
<name>A0A369NJH5_EGGLN</name>
<evidence type="ECO:0000256" key="1">
    <source>
        <dbReference type="SAM" id="Phobius"/>
    </source>
</evidence>
<feature type="transmembrane region" description="Helical" evidence="1">
    <location>
        <begin position="133"/>
        <end position="154"/>
    </location>
</feature>
<organism evidence="3 4">
    <name type="scientific">Eggerthella lenta</name>
    <name type="common">Eubacterium lentum</name>
    <dbReference type="NCBI Taxonomy" id="84112"/>
    <lineage>
        <taxon>Bacteria</taxon>
        <taxon>Bacillati</taxon>
        <taxon>Actinomycetota</taxon>
        <taxon>Coriobacteriia</taxon>
        <taxon>Eggerthellales</taxon>
        <taxon>Eggerthellaceae</taxon>
        <taxon>Eggerthella</taxon>
    </lineage>
</organism>
<dbReference type="EMBL" id="PPTX01000002">
    <property type="protein sequence ID" value="RDB81577.1"/>
    <property type="molecule type" value="Genomic_DNA"/>
</dbReference>
<dbReference type="RefSeq" id="WP_009305485.1">
    <property type="nucleotide sequence ID" value="NZ_CP089337.1"/>
</dbReference>
<protein>
    <submittedName>
        <fullName evidence="3">Zinc ribbon domain-containing protein</fullName>
    </submittedName>
</protein>
<proteinExistence type="predicted"/>
<dbReference type="AlphaFoldDB" id="A0A369NJH5"/>
<reference evidence="3 4" key="1">
    <citation type="journal article" date="2018" name="Elife">
        <title>Discovery and characterization of a prevalent human gut bacterial enzyme sufficient for the inactivation of a family of plant toxins.</title>
        <authorList>
            <person name="Koppel N."/>
            <person name="Bisanz J.E."/>
            <person name="Pandelia M.E."/>
            <person name="Turnbaugh P.J."/>
            <person name="Balskus E.P."/>
        </authorList>
    </citation>
    <scope>NUCLEOTIDE SEQUENCE [LARGE SCALE GENOMIC DNA]</scope>
    <source>
        <strain evidence="3 4">MR1 #12</strain>
    </source>
</reference>
<evidence type="ECO:0000259" key="2">
    <source>
        <dbReference type="Pfam" id="PF13240"/>
    </source>
</evidence>
<dbReference type="InterPro" id="IPR026870">
    <property type="entry name" value="Zinc_ribbon_dom"/>
</dbReference>
<keyword evidence="1" id="KW-0812">Transmembrane</keyword>
<gene>
    <name evidence="3" type="ORF">C1872_02570</name>
</gene>
<feature type="transmembrane region" description="Helical" evidence="1">
    <location>
        <begin position="160"/>
        <end position="179"/>
    </location>
</feature>
<sequence length="221" mass="23564">MFCKQCGNELNGTAVYCEVCGAPVQSGSAPVLVATPVGSARDAQDAYRSYEYARTTVKSDLAQVAVDCYESLGYELTGQKTATAGGQTTLSFRRSRKVGSKAQLSKLQRTMDDTIASIANMEAQKTKKATSQAIALGTIAALVLGVGMCCTMVWTHLMALGIIVGIIGIAGCIFAFLRYRKTVESESARVSPEIEAAYDRLATQCEEAQVVLRSNAHGDVR</sequence>
<keyword evidence="1" id="KW-1133">Transmembrane helix</keyword>
<evidence type="ECO:0000313" key="3">
    <source>
        <dbReference type="EMBL" id="RDB81577.1"/>
    </source>
</evidence>
<comment type="caution">
    <text evidence="3">The sequence shown here is derived from an EMBL/GenBank/DDBJ whole genome shotgun (WGS) entry which is preliminary data.</text>
</comment>
<evidence type="ECO:0000313" key="4">
    <source>
        <dbReference type="Proteomes" id="UP000253752"/>
    </source>
</evidence>
<accession>A0A369NJH5</accession>
<feature type="domain" description="Zinc-ribbon" evidence="2">
    <location>
        <begin position="2"/>
        <end position="24"/>
    </location>
</feature>
<dbReference type="Pfam" id="PF13240">
    <property type="entry name" value="Zn_Ribbon_1"/>
    <property type="match status" value="1"/>
</dbReference>